<evidence type="ECO:0000256" key="2">
    <source>
        <dbReference type="ARBA" id="ARBA00022679"/>
    </source>
</evidence>
<dbReference type="InterPro" id="IPR050134">
    <property type="entry name" value="NAD-dep_sirtuin_deacylases"/>
</dbReference>
<dbReference type="OrthoDB" id="424302at2759"/>
<feature type="region of interest" description="Disordered" evidence="5">
    <location>
        <begin position="147"/>
        <end position="180"/>
    </location>
</feature>
<dbReference type="GO" id="GO:0017136">
    <property type="term" value="F:histone deacetylase activity, NAD-dependent"/>
    <property type="evidence" value="ECO:0007669"/>
    <property type="project" value="TreeGrafter"/>
</dbReference>
<feature type="domain" description="Deacetylase sirtuin-type" evidence="6">
    <location>
        <begin position="174"/>
        <end position="465"/>
    </location>
</feature>
<feature type="binding site" evidence="4">
    <location>
        <position position="362"/>
    </location>
    <ligand>
        <name>Zn(2+)</name>
        <dbReference type="ChEBI" id="CHEBI:29105"/>
    </ligand>
</feature>
<feature type="binding site" evidence="4">
    <location>
        <position position="310"/>
    </location>
    <ligand>
        <name>Zn(2+)</name>
        <dbReference type="ChEBI" id="CHEBI:29105"/>
    </ligand>
</feature>
<dbReference type="GO" id="GO:0070403">
    <property type="term" value="F:NAD+ binding"/>
    <property type="evidence" value="ECO:0007669"/>
    <property type="project" value="InterPro"/>
</dbReference>
<dbReference type="PANTHER" id="PTHR11085">
    <property type="entry name" value="NAD-DEPENDENT PROTEIN DEACYLASE SIRTUIN-5, MITOCHONDRIAL-RELATED"/>
    <property type="match status" value="1"/>
</dbReference>
<dbReference type="InterPro" id="IPR003000">
    <property type="entry name" value="Sirtuin"/>
</dbReference>
<dbReference type="InterPro" id="IPR026591">
    <property type="entry name" value="Sirtuin_cat_small_dom_sf"/>
</dbReference>
<dbReference type="GO" id="GO:0005634">
    <property type="term" value="C:nucleus"/>
    <property type="evidence" value="ECO:0007669"/>
    <property type="project" value="TreeGrafter"/>
</dbReference>
<gene>
    <name evidence="7" type="ORF">CPUR_08365</name>
</gene>
<dbReference type="PROSITE" id="PS50305">
    <property type="entry name" value="SIRTUIN"/>
    <property type="match status" value="1"/>
</dbReference>
<evidence type="ECO:0000313" key="8">
    <source>
        <dbReference type="Proteomes" id="UP000016801"/>
    </source>
</evidence>
<evidence type="ECO:0000256" key="1">
    <source>
        <dbReference type="ARBA" id="ARBA00006924"/>
    </source>
</evidence>
<keyword evidence="8" id="KW-1185">Reference proteome</keyword>
<dbReference type="GO" id="GO:0046872">
    <property type="term" value="F:metal ion binding"/>
    <property type="evidence" value="ECO:0007669"/>
    <property type="project" value="UniProtKB-KW"/>
</dbReference>
<dbReference type="CDD" id="cd01412">
    <property type="entry name" value="SIRT5_Af1_CobB"/>
    <property type="match status" value="1"/>
</dbReference>
<dbReference type="HOGENOM" id="CLU_576179_0_0_1"/>
<organism evidence="7 8">
    <name type="scientific">Claviceps purpurea (strain 20.1)</name>
    <name type="common">Ergot fungus</name>
    <name type="synonym">Sphacelia segetum</name>
    <dbReference type="NCBI Taxonomy" id="1111077"/>
    <lineage>
        <taxon>Eukaryota</taxon>
        <taxon>Fungi</taxon>
        <taxon>Dikarya</taxon>
        <taxon>Ascomycota</taxon>
        <taxon>Pezizomycotina</taxon>
        <taxon>Sordariomycetes</taxon>
        <taxon>Hypocreomycetidae</taxon>
        <taxon>Hypocreales</taxon>
        <taxon>Clavicipitaceae</taxon>
        <taxon>Claviceps</taxon>
    </lineage>
</organism>
<dbReference type="STRING" id="1111077.M1WGC8"/>
<dbReference type="VEuPathDB" id="FungiDB:CPUR_08365"/>
<feature type="binding site" evidence="4">
    <location>
        <position position="359"/>
    </location>
    <ligand>
        <name>Zn(2+)</name>
        <dbReference type="ChEBI" id="CHEBI:29105"/>
    </ligand>
</feature>
<dbReference type="SUPFAM" id="SSF52467">
    <property type="entry name" value="DHS-like NAD/FAD-binding domain"/>
    <property type="match status" value="1"/>
</dbReference>
<name>M1WGC8_CLAP2</name>
<feature type="active site" description="Proton acceptor" evidence="4">
    <location>
        <position position="297"/>
    </location>
</feature>
<dbReference type="InterPro" id="IPR026590">
    <property type="entry name" value="Ssirtuin_cat_dom"/>
</dbReference>
<dbReference type="AlphaFoldDB" id="M1WGC8"/>
<evidence type="ECO:0000259" key="6">
    <source>
        <dbReference type="PROSITE" id="PS50305"/>
    </source>
</evidence>
<dbReference type="Proteomes" id="UP000016801">
    <property type="component" value="Unassembled WGS sequence"/>
</dbReference>
<proteinExistence type="inferred from homology"/>
<sequence length="474" mass="51752">MLVNWPLPESDAPSGLSPRSPTYLGVRRSLFLLFRFFASSPFRSFASSDSWRDRSLTGNSLIASSFLTHFKVKASGATAWAPRNTPPALGVKDNVSCICISVSVGTRPCSCRQHDEPAPTPATPSSAYHQRIADSSSIHNQIIVSSSPTSWPPLGRPPHSLAQPPASSPASEDPMPPHNDVEAFHEVLRSSRRILALCGAGLSASSGLPTFRGPGGYWRNHDATKLATMRAFMTDPGLVWLFYGYRRHSCLRAQPNAGHRALAALAKANTDFFCLTQNVDDLSQRASHPPDQLFPLHGSLFDIKCTTEDCDWVQRGNMDDPFCPALAAASEDPPEGKTLPLLDPYHRIKHVSEEDLPRCPKCKTGLQRPGVVWFGESLDSHIVDQINDWINVDNIDLMLVVGTSAQVYPAAGYIAKARLHGARIVTINPEAEDEAEMHKVRPGDFAFGADAATCLPKLLEPIIGKMKDDGDFKK</sequence>
<keyword evidence="4" id="KW-0862">Zinc</keyword>
<dbReference type="GO" id="GO:0036055">
    <property type="term" value="F:protein-succinyllysine desuccinylase activity"/>
    <property type="evidence" value="ECO:0007669"/>
    <property type="project" value="InterPro"/>
</dbReference>
<evidence type="ECO:0000313" key="7">
    <source>
        <dbReference type="EMBL" id="CCE34433.1"/>
    </source>
</evidence>
<dbReference type="InterPro" id="IPR029035">
    <property type="entry name" value="DHS-like_NAD/FAD-binding_dom"/>
</dbReference>
<keyword evidence="4" id="KW-0479">Metal-binding</keyword>
<reference evidence="7 8" key="1">
    <citation type="journal article" date="2013" name="PLoS Genet.">
        <title>Plant-symbiotic fungi as chemical engineers: Multi-genome analysis of the Clavicipitaceae reveals dynamics of alkaloid loci.</title>
        <authorList>
            <person name="Schardl C.L."/>
            <person name="Young C.A."/>
            <person name="Hesse U."/>
            <person name="Amyotte S.G."/>
            <person name="Andreeva K."/>
            <person name="Calie P.J."/>
            <person name="Fleetwood D.J."/>
            <person name="Haws D.C."/>
            <person name="Moore N."/>
            <person name="Oeser B."/>
            <person name="Panaccione D.G."/>
            <person name="Schweri K.K."/>
            <person name="Voisey C.R."/>
            <person name="Farman M.L."/>
            <person name="Jaromczyk J.W."/>
            <person name="Roe B.A."/>
            <person name="O'Sullivan D.M."/>
            <person name="Scott B."/>
            <person name="Tudzynski P."/>
            <person name="An Z."/>
            <person name="Arnaoudova E.G."/>
            <person name="Bullock C.T."/>
            <person name="Charlton N.D."/>
            <person name="Chen L."/>
            <person name="Cox M."/>
            <person name="Dinkins R.D."/>
            <person name="Florea S."/>
            <person name="Glenn A.E."/>
            <person name="Gordon A."/>
            <person name="Gueldener U."/>
            <person name="Harris D.R."/>
            <person name="Hollin W."/>
            <person name="Jaromczyk J."/>
            <person name="Johnson R.D."/>
            <person name="Khan A.K."/>
            <person name="Leistner E."/>
            <person name="Leuchtmann A."/>
            <person name="Li C."/>
            <person name="Liu J."/>
            <person name="Liu J."/>
            <person name="Liu M."/>
            <person name="Mace W."/>
            <person name="Machado C."/>
            <person name="Nagabhyru P."/>
            <person name="Pan J."/>
            <person name="Schmid J."/>
            <person name="Sugawara K."/>
            <person name="Steiner U."/>
            <person name="Takach J.E."/>
            <person name="Tanaka E."/>
            <person name="Webb J.S."/>
            <person name="Wilson E.V."/>
            <person name="Wiseman J.L."/>
            <person name="Yoshida R."/>
            <person name="Zeng Z."/>
        </authorList>
    </citation>
    <scope>NUCLEOTIDE SEQUENCE [LARGE SCALE GENOMIC DNA]</scope>
    <source>
        <strain evidence="7 8">20.1</strain>
    </source>
</reference>
<feature type="compositionally biased region" description="Low complexity" evidence="5">
    <location>
        <begin position="157"/>
        <end position="173"/>
    </location>
</feature>
<comment type="caution">
    <text evidence="7">The sequence shown here is derived from an EMBL/GenBank/DDBJ whole genome shotgun (WGS) entry which is preliminary data.</text>
</comment>
<dbReference type="Gene3D" id="3.40.50.1220">
    <property type="entry name" value="TPP-binding domain"/>
    <property type="match status" value="1"/>
</dbReference>
<dbReference type="Gene3D" id="3.30.1600.10">
    <property type="entry name" value="SIR2/SIRT2 'Small Domain"/>
    <property type="match status" value="1"/>
</dbReference>
<evidence type="ECO:0000256" key="5">
    <source>
        <dbReference type="SAM" id="MobiDB-lite"/>
    </source>
</evidence>
<comment type="similarity">
    <text evidence="1">Belongs to the sirtuin family. Class I subfamily.</text>
</comment>
<dbReference type="EMBL" id="CAGA01000088">
    <property type="protein sequence ID" value="CCE34433.1"/>
    <property type="molecule type" value="Genomic_DNA"/>
</dbReference>
<evidence type="ECO:0000256" key="3">
    <source>
        <dbReference type="ARBA" id="ARBA00023027"/>
    </source>
</evidence>
<evidence type="ECO:0000256" key="4">
    <source>
        <dbReference type="PROSITE-ProRule" id="PRU00236"/>
    </source>
</evidence>
<dbReference type="GO" id="GO:0036054">
    <property type="term" value="F:protein-malonyllysine demalonylase activity"/>
    <property type="evidence" value="ECO:0007669"/>
    <property type="project" value="InterPro"/>
</dbReference>
<dbReference type="InterPro" id="IPR027546">
    <property type="entry name" value="Sirtuin_class_III"/>
</dbReference>
<feature type="binding site" evidence="4">
    <location>
        <position position="305"/>
    </location>
    <ligand>
        <name>Zn(2+)</name>
        <dbReference type="ChEBI" id="CHEBI:29105"/>
    </ligand>
</feature>
<dbReference type="PANTHER" id="PTHR11085:SF10">
    <property type="entry name" value="NAD-DEPENDENT PROTEIN DEACYLASE SIRTUIN-5, MITOCHONDRIAL-RELATED"/>
    <property type="match status" value="1"/>
</dbReference>
<keyword evidence="3" id="KW-0520">NAD</keyword>
<dbReference type="eggNOG" id="KOG2684">
    <property type="taxonomic scope" value="Eukaryota"/>
</dbReference>
<keyword evidence="2" id="KW-0808">Transferase</keyword>
<dbReference type="Pfam" id="PF02146">
    <property type="entry name" value="SIR2"/>
    <property type="match status" value="1"/>
</dbReference>
<protein>
    <submittedName>
        <fullName evidence="7">Related to NAD-dependent histone deacetylase</fullName>
    </submittedName>
</protein>
<accession>M1WGC8</accession>